<reference evidence="2" key="1">
    <citation type="submission" date="2016-01" db="EMBL/GenBank/DDBJ databases">
        <authorList>
            <person name="Peeters C."/>
        </authorList>
    </citation>
    <scope>NUCLEOTIDE SEQUENCE</scope>
    <source>
        <strain evidence="2">LMG 29322</strain>
    </source>
</reference>
<protein>
    <recommendedName>
        <fullName evidence="4">Lipoprotein</fullName>
    </recommendedName>
</protein>
<keyword evidence="1" id="KW-0732">Signal</keyword>
<organism evidence="2 3">
    <name type="scientific">Caballeronia hypogeia</name>
    <dbReference type="NCBI Taxonomy" id="1777140"/>
    <lineage>
        <taxon>Bacteria</taxon>
        <taxon>Pseudomonadati</taxon>
        <taxon>Pseudomonadota</taxon>
        <taxon>Betaproteobacteria</taxon>
        <taxon>Burkholderiales</taxon>
        <taxon>Burkholderiaceae</taxon>
        <taxon>Caballeronia</taxon>
    </lineage>
</organism>
<gene>
    <name evidence="2" type="ORF">AWB79_07534</name>
</gene>
<dbReference type="Proteomes" id="UP000054851">
    <property type="component" value="Unassembled WGS sequence"/>
</dbReference>
<evidence type="ECO:0000256" key="1">
    <source>
        <dbReference type="SAM" id="SignalP"/>
    </source>
</evidence>
<feature type="chain" id="PRO_5007624517" description="Lipoprotein" evidence="1">
    <location>
        <begin position="22"/>
        <end position="112"/>
    </location>
</feature>
<keyword evidence="3" id="KW-1185">Reference proteome</keyword>
<evidence type="ECO:0000313" key="2">
    <source>
        <dbReference type="EMBL" id="SAK97898.1"/>
    </source>
</evidence>
<accession>A0A158DTK0</accession>
<evidence type="ECO:0008006" key="4">
    <source>
        <dbReference type="Google" id="ProtNLM"/>
    </source>
</evidence>
<feature type="signal peptide" evidence="1">
    <location>
        <begin position="1"/>
        <end position="21"/>
    </location>
</feature>
<dbReference type="EMBL" id="FCOA02000062">
    <property type="protein sequence ID" value="SAK97898.1"/>
    <property type="molecule type" value="Genomic_DNA"/>
</dbReference>
<sequence length="112" mass="11288">MASLKTVFGMGLMAVSMAALGQSAGQWVGGNGQSCKAVCENSKLNAVSVGAVAGYNEAFVCAGSTGGDTGKRSGFLPEGVTRCHVFSGDHKEGGERLSSYSCLCTSSPTSQP</sequence>
<proteinExistence type="predicted"/>
<comment type="caution">
    <text evidence="2">The sequence shown here is derived from an EMBL/GenBank/DDBJ whole genome shotgun (WGS) entry which is preliminary data.</text>
</comment>
<dbReference type="AlphaFoldDB" id="A0A158DTK0"/>
<evidence type="ECO:0000313" key="3">
    <source>
        <dbReference type="Proteomes" id="UP000054851"/>
    </source>
</evidence>
<name>A0A158DTK0_9BURK</name>